<evidence type="ECO:0000256" key="5">
    <source>
        <dbReference type="SAM" id="MobiDB-lite"/>
    </source>
</evidence>
<evidence type="ECO:0000313" key="8">
    <source>
        <dbReference type="Proteomes" id="UP000026961"/>
    </source>
</evidence>
<accession>A0A0D9Z8I1</accession>
<dbReference type="STRING" id="40148.A0A0D9Z8I1"/>
<keyword evidence="8" id="KW-1185">Reference proteome</keyword>
<dbReference type="Proteomes" id="UP000026961">
    <property type="component" value="Chromosome 3"/>
</dbReference>
<dbReference type="PANTHER" id="PTHR33077:SF52">
    <property type="entry name" value="PROTEIN TIFY 11D"/>
    <property type="match status" value="1"/>
</dbReference>
<feature type="region of interest" description="Disordered" evidence="5">
    <location>
        <begin position="1"/>
        <end position="31"/>
    </location>
</feature>
<dbReference type="GO" id="GO:0031347">
    <property type="term" value="P:regulation of defense response"/>
    <property type="evidence" value="ECO:0007669"/>
    <property type="project" value="UniProtKB-UniRule"/>
</dbReference>
<dbReference type="AlphaFoldDB" id="A0A0D9Z8I1"/>
<evidence type="ECO:0000313" key="7">
    <source>
        <dbReference type="EnsemblPlants" id="OGLUM03G21140.1"/>
    </source>
</evidence>
<reference evidence="7" key="1">
    <citation type="submission" date="2015-04" db="UniProtKB">
        <authorList>
            <consortium name="EnsemblPlants"/>
        </authorList>
    </citation>
    <scope>IDENTIFICATION</scope>
</reference>
<evidence type="ECO:0000259" key="6">
    <source>
        <dbReference type="PROSITE" id="PS51320"/>
    </source>
</evidence>
<evidence type="ECO:0000256" key="4">
    <source>
        <dbReference type="RuleBase" id="RU369065"/>
    </source>
</evidence>
<dbReference type="PROSITE" id="PS51320">
    <property type="entry name" value="TIFY"/>
    <property type="match status" value="1"/>
</dbReference>
<feature type="domain" description="Tify" evidence="6">
    <location>
        <begin position="100"/>
        <end position="135"/>
    </location>
</feature>
<dbReference type="Gramene" id="OGLUM03G21140.1">
    <property type="protein sequence ID" value="OGLUM03G21140.1"/>
    <property type="gene ID" value="OGLUM03G21140"/>
</dbReference>
<dbReference type="EnsemblPlants" id="OGLUM03G21140.1">
    <property type="protein sequence ID" value="OGLUM03G21140.1"/>
    <property type="gene ID" value="OGLUM03G21140"/>
</dbReference>
<protein>
    <recommendedName>
        <fullName evidence="4">Protein TIFY</fullName>
    </recommendedName>
    <alternativeName>
        <fullName evidence="4">Jasmonate ZIM domain-containing protein</fullName>
    </alternativeName>
</protein>
<keyword evidence="4" id="KW-1184">Jasmonic acid signaling pathway</keyword>
<name>A0A0D9Z8I1_9ORYZ</name>
<evidence type="ECO:0000256" key="1">
    <source>
        <dbReference type="ARBA" id="ARBA00008614"/>
    </source>
</evidence>
<evidence type="ECO:0000256" key="3">
    <source>
        <dbReference type="ARBA" id="ARBA00023163"/>
    </source>
</evidence>
<dbReference type="HOGENOM" id="CLU_051749_2_0_1"/>
<organism evidence="7">
    <name type="scientific">Oryza glumipatula</name>
    <dbReference type="NCBI Taxonomy" id="40148"/>
    <lineage>
        <taxon>Eukaryota</taxon>
        <taxon>Viridiplantae</taxon>
        <taxon>Streptophyta</taxon>
        <taxon>Embryophyta</taxon>
        <taxon>Tracheophyta</taxon>
        <taxon>Spermatophyta</taxon>
        <taxon>Magnoliopsida</taxon>
        <taxon>Liliopsida</taxon>
        <taxon>Poales</taxon>
        <taxon>Poaceae</taxon>
        <taxon>BOP clade</taxon>
        <taxon>Oryzoideae</taxon>
        <taxon>Oryzeae</taxon>
        <taxon>Oryzinae</taxon>
        <taxon>Oryza</taxon>
    </lineage>
</organism>
<reference evidence="7" key="2">
    <citation type="submission" date="2018-05" db="EMBL/GenBank/DDBJ databases">
        <title>OgluRS3 (Oryza glumaepatula Reference Sequence Version 3).</title>
        <authorList>
            <person name="Zhang J."/>
            <person name="Kudrna D."/>
            <person name="Lee S."/>
            <person name="Talag J."/>
            <person name="Welchert J."/>
            <person name="Wing R.A."/>
        </authorList>
    </citation>
    <scope>NUCLEOTIDE SEQUENCE [LARGE SCALE GENOMIC DNA]</scope>
</reference>
<keyword evidence="2" id="KW-0805">Transcription regulation</keyword>
<dbReference type="PANTHER" id="PTHR33077">
    <property type="entry name" value="PROTEIN TIFY 4A-RELATED-RELATED"/>
    <property type="match status" value="1"/>
</dbReference>
<sequence length="219" mass="22482">MDAVGAAGGGAMLPAAARRGQPPQPPCMTTAPEQQAAAGGAVIWPAAAAEAKEKMVVDARTMQLFPTRSADGVVVSPAPAPAAAQERRRPEVHVTPSVPATAPTAPLTIVYGGQVLVFEHYTAEAAEKLVQRTQHLLAAAAAGGGGNKNNNVTVVTPPPDEPPMLLPPPQMPAASGVSAGGVMPIARKARTATALKRSQSNMYNLCNQVIMPKNEILTH</sequence>
<proteinExistence type="inferred from homology"/>
<dbReference type="InterPro" id="IPR040390">
    <property type="entry name" value="TIFY/JAZ"/>
</dbReference>
<comment type="function">
    <text evidence="4">Repressor of jasmonate responses.</text>
</comment>
<dbReference type="InterPro" id="IPR010399">
    <property type="entry name" value="Tify_dom"/>
</dbReference>
<comment type="subcellular location">
    <subcellularLocation>
        <location evidence="4">Nucleus</location>
    </subcellularLocation>
</comment>
<comment type="domain">
    <text evidence="4">The jas domain is required for interaction with COI1.</text>
</comment>
<comment type="similarity">
    <text evidence="1 4">Belongs to the TIFY/JAZ family.</text>
</comment>
<dbReference type="Pfam" id="PF06200">
    <property type="entry name" value="tify"/>
    <property type="match status" value="1"/>
</dbReference>
<dbReference type="GO" id="GO:0005634">
    <property type="term" value="C:nucleus"/>
    <property type="evidence" value="ECO:0007669"/>
    <property type="project" value="UniProtKB-SubCell"/>
</dbReference>
<keyword evidence="3" id="KW-0804">Transcription</keyword>
<evidence type="ECO:0000256" key="2">
    <source>
        <dbReference type="ARBA" id="ARBA00023015"/>
    </source>
</evidence>
<dbReference type="GO" id="GO:0009611">
    <property type="term" value="P:response to wounding"/>
    <property type="evidence" value="ECO:0007669"/>
    <property type="project" value="UniProtKB-UniRule"/>
</dbReference>
<keyword evidence="4" id="KW-0539">Nucleus</keyword>
<feature type="compositionally biased region" description="Low complexity" evidence="5">
    <location>
        <begin position="12"/>
        <end position="21"/>
    </location>
</feature>
<feature type="compositionally biased region" description="Gly residues" evidence="5">
    <location>
        <begin position="1"/>
        <end position="11"/>
    </location>
</feature>
<dbReference type="GO" id="GO:2000022">
    <property type="term" value="P:regulation of jasmonic acid mediated signaling pathway"/>
    <property type="evidence" value="ECO:0007669"/>
    <property type="project" value="UniProtKB-UniRule"/>
</dbReference>